<dbReference type="GO" id="GO:0005615">
    <property type="term" value="C:extracellular space"/>
    <property type="evidence" value="ECO:0007669"/>
    <property type="project" value="TreeGrafter"/>
</dbReference>
<dbReference type="RefSeq" id="WP_002695274.1">
    <property type="nucleotide sequence ID" value="NZ_AAWS01000007.1"/>
</dbReference>
<evidence type="ECO:0000256" key="2">
    <source>
        <dbReference type="ARBA" id="ARBA00005988"/>
    </source>
</evidence>
<dbReference type="AlphaFoldDB" id="A1ZH61"/>
<proteinExistence type="inferred from homology"/>
<dbReference type="EMBL" id="AAWS01000007">
    <property type="protein sequence ID" value="EAY30330.1"/>
    <property type="molecule type" value="Genomic_DNA"/>
</dbReference>
<keyword evidence="6" id="KW-0482">Metalloprotease</keyword>
<feature type="domain" description="Peptidase M14" evidence="9">
    <location>
        <begin position="37"/>
        <end position="362"/>
    </location>
</feature>
<feature type="chain" id="PRO_5002641435" description="Peptidase M14 domain-containing protein" evidence="8">
    <location>
        <begin position="21"/>
        <end position="840"/>
    </location>
</feature>
<dbReference type="SUPFAM" id="SSF52317">
    <property type="entry name" value="Class I glutamine amidotransferase-like"/>
    <property type="match status" value="1"/>
</dbReference>
<dbReference type="InterPro" id="IPR000834">
    <property type="entry name" value="Peptidase_M14"/>
</dbReference>
<dbReference type="eggNOG" id="COG2866">
    <property type="taxonomic scope" value="Bacteria"/>
</dbReference>
<evidence type="ECO:0000256" key="4">
    <source>
        <dbReference type="ARBA" id="ARBA00022801"/>
    </source>
</evidence>
<evidence type="ECO:0000256" key="6">
    <source>
        <dbReference type="ARBA" id="ARBA00023049"/>
    </source>
</evidence>
<evidence type="ECO:0000256" key="8">
    <source>
        <dbReference type="SAM" id="SignalP"/>
    </source>
</evidence>
<feature type="signal peptide" evidence="8">
    <location>
        <begin position="1"/>
        <end position="20"/>
    </location>
</feature>
<dbReference type="InterPro" id="IPR029062">
    <property type="entry name" value="Class_I_gatase-like"/>
</dbReference>
<reference evidence="10 11" key="1">
    <citation type="submission" date="2007-01" db="EMBL/GenBank/DDBJ databases">
        <authorList>
            <person name="Haygood M."/>
            <person name="Podell S."/>
            <person name="Anderson C."/>
            <person name="Hopkinson B."/>
            <person name="Roe K."/>
            <person name="Barbeau K."/>
            <person name="Gaasterland T."/>
            <person name="Ferriera S."/>
            <person name="Johnson J."/>
            <person name="Kravitz S."/>
            <person name="Beeson K."/>
            <person name="Sutton G."/>
            <person name="Rogers Y.-H."/>
            <person name="Friedman R."/>
            <person name="Frazier M."/>
            <person name="Venter J.C."/>
        </authorList>
    </citation>
    <scope>NUCLEOTIDE SEQUENCE [LARGE SCALE GENOMIC DNA]</scope>
    <source>
        <strain evidence="10 11">ATCC 23134</strain>
    </source>
</reference>
<dbReference type="GO" id="GO:0008270">
    <property type="term" value="F:zinc ion binding"/>
    <property type="evidence" value="ECO:0007669"/>
    <property type="project" value="InterPro"/>
</dbReference>
<evidence type="ECO:0000256" key="5">
    <source>
        <dbReference type="ARBA" id="ARBA00022833"/>
    </source>
</evidence>
<dbReference type="SUPFAM" id="SSF53187">
    <property type="entry name" value="Zn-dependent exopeptidases"/>
    <property type="match status" value="1"/>
</dbReference>
<accession>A1ZH61</accession>
<protein>
    <recommendedName>
        <fullName evidence="9">Peptidase M14 domain-containing protein</fullName>
    </recommendedName>
</protein>
<comment type="cofactor">
    <cofactor evidence="1">
        <name>Zn(2+)</name>
        <dbReference type="ChEBI" id="CHEBI:29105"/>
    </cofactor>
</comment>
<evidence type="ECO:0000256" key="3">
    <source>
        <dbReference type="ARBA" id="ARBA00022670"/>
    </source>
</evidence>
<dbReference type="Proteomes" id="UP000004095">
    <property type="component" value="Unassembled WGS sequence"/>
</dbReference>
<dbReference type="PANTHER" id="PTHR11705">
    <property type="entry name" value="PROTEASE FAMILY M14 CARBOXYPEPTIDASE A,B"/>
    <property type="match status" value="1"/>
</dbReference>
<comment type="caution">
    <text evidence="7">Lacks conserved residue(s) required for the propagation of feature annotation.</text>
</comment>
<evidence type="ECO:0000256" key="7">
    <source>
        <dbReference type="PROSITE-ProRule" id="PRU01379"/>
    </source>
</evidence>
<dbReference type="GO" id="GO:0004181">
    <property type="term" value="F:metallocarboxypeptidase activity"/>
    <property type="evidence" value="ECO:0007669"/>
    <property type="project" value="InterPro"/>
</dbReference>
<keyword evidence="11" id="KW-1185">Reference proteome</keyword>
<comment type="similarity">
    <text evidence="2 7">Belongs to the peptidase M14 family.</text>
</comment>
<gene>
    <name evidence="10" type="ORF">M23134_08159</name>
</gene>
<keyword evidence="3" id="KW-0645">Protease</keyword>
<keyword evidence="8" id="KW-0732">Signal</keyword>
<keyword evidence="4" id="KW-0378">Hydrolase</keyword>
<sequence length="840" mass="96890">MRKLFIVWVVGLFSVNMALAQNSTQSPSKFLGYQMGQRFTFHHRVVDYVQHLATYSPRVNYIEYGKTNEGRPLVVAVISSPENLRKRQQIQANNLIAAGLKSGTVQGKHLPFVWLSYNVHGDEASCTEAALITLHTLATSNDSNIKAWLDNLIIMIDPCENPDGRERYVNWFNQVGSRIPNPSLNGWEHHQGWARGRFNHYMFDLNRDWAWQTQIESQQRVKLYQQWMPHIHVDFHEMNHNNSYFFAPAAKPYHQDITPWQRKFQEYIGANHAKYFNQKKWLYFTQQVYDLLYPSYGDTWPMFNGAMGFTYEQAGSGRAGVAVTQNTGDTLTLSKRFTRHVTTSLSTIEIAYKHKDKILEKFKSYFKEAVKNPPGKYKTYVVKNQQQKAKVNALLRLLDKQQIRYQVAEESNKKLTGFDYRNKKANQGFKVEKDDVIISAYQPKAVLVKVLFEPETFLEDSLTYDLTAWSVPYIYNVETYATTAKIEGKKTTEAASTYRAASPEGEALPYAYISNWEGFNQVKFLSALLKQNIQVRFSREPFTIARQRFNRGTLVILSADNKRNKNLAYVLNQAAVEFQVQLTPVNTAIVEKGQDLGTSAYRRIKKPNIALLAGEHIYNTAFGEIWHFLEKDIHYPVTVINTKHLSETDLYKFDVLILPSGNYEEIDQRFTNFVQQGGKVIAMEHALREFRRDKRLLLSKGSFRKRSAKKRKRQHITRFYGQSRQRLMNRVAGAIYKVNLDNTHPLAYGEDKFTFLIKRNNSLLPYLPRGGWNVGRYGSDSHVSGFVGAHLKERINQTLSLGVESYGKGKLVYMADSPIFRGFWYGGKLLFGNALFFVGN</sequence>
<keyword evidence="5" id="KW-0862">Zinc</keyword>
<evidence type="ECO:0000313" key="11">
    <source>
        <dbReference type="Proteomes" id="UP000004095"/>
    </source>
</evidence>
<name>A1ZH61_MICM2</name>
<evidence type="ECO:0000256" key="1">
    <source>
        <dbReference type="ARBA" id="ARBA00001947"/>
    </source>
</evidence>
<dbReference type="OrthoDB" id="9758209at2"/>
<comment type="caution">
    <text evidence="10">The sequence shown here is derived from an EMBL/GenBank/DDBJ whole genome shotgun (WGS) entry which is preliminary data.</text>
</comment>
<evidence type="ECO:0000313" key="10">
    <source>
        <dbReference type="EMBL" id="EAY30330.1"/>
    </source>
</evidence>
<dbReference type="SMART" id="SM00631">
    <property type="entry name" value="Zn_pept"/>
    <property type="match status" value="1"/>
</dbReference>
<dbReference type="PANTHER" id="PTHR11705:SF143">
    <property type="entry name" value="SLL0236 PROTEIN"/>
    <property type="match status" value="1"/>
</dbReference>
<organism evidence="10 11">
    <name type="scientific">Microscilla marina ATCC 23134</name>
    <dbReference type="NCBI Taxonomy" id="313606"/>
    <lineage>
        <taxon>Bacteria</taxon>
        <taxon>Pseudomonadati</taxon>
        <taxon>Bacteroidota</taxon>
        <taxon>Cytophagia</taxon>
        <taxon>Cytophagales</taxon>
        <taxon>Microscillaceae</taxon>
        <taxon>Microscilla</taxon>
    </lineage>
</organism>
<dbReference type="Pfam" id="PF00246">
    <property type="entry name" value="Peptidase_M14"/>
    <property type="match status" value="1"/>
</dbReference>
<dbReference type="Gene3D" id="3.40.630.10">
    <property type="entry name" value="Zn peptidases"/>
    <property type="match status" value="1"/>
</dbReference>
<dbReference type="PROSITE" id="PS52035">
    <property type="entry name" value="PEPTIDASE_M14"/>
    <property type="match status" value="1"/>
</dbReference>
<dbReference type="GO" id="GO:0006508">
    <property type="term" value="P:proteolysis"/>
    <property type="evidence" value="ECO:0007669"/>
    <property type="project" value="UniProtKB-KW"/>
</dbReference>
<evidence type="ECO:0000259" key="9">
    <source>
        <dbReference type="PROSITE" id="PS52035"/>
    </source>
</evidence>